<feature type="compositionally biased region" description="Polar residues" evidence="1">
    <location>
        <begin position="1"/>
        <end position="10"/>
    </location>
</feature>
<feature type="non-terminal residue" evidence="2">
    <location>
        <position position="35"/>
    </location>
</feature>
<evidence type="ECO:0000256" key="1">
    <source>
        <dbReference type="SAM" id="MobiDB-lite"/>
    </source>
</evidence>
<keyword evidence="3" id="KW-1185">Reference proteome</keyword>
<dbReference type="AlphaFoldDB" id="A0A392VKX3"/>
<dbReference type="Proteomes" id="UP000265520">
    <property type="component" value="Unassembled WGS sequence"/>
</dbReference>
<comment type="caution">
    <text evidence="2">The sequence shown here is derived from an EMBL/GenBank/DDBJ whole genome shotgun (WGS) entry which is preliminary data.</text>
</comment>
<proteinExistence type="predicted"/>
<evidence type="ECO:0000313" key="3">
    <source>
        <dbReference type="Proteomes" id="UP000265520"/>
    </source>
</evidence>
<sequence>MTTGMLTSAQRAEMPAQRAETRTHGSVLRNARHEA</sequence>
<name>A0A392VKX3_9FABA</name>
<feature type="region of interest" description="Disordered" evidence="1">
    <location>
        <begin position="1"/>
        <end position="35"/>
    </location>
</feature>
<dbReference type="EMBL" id="LXQA011183770">
    <property type="protein sequence ID" value="MCI88103.1"/>
    <property type="molecule type" value="Genomic_DNA"/>
</dbReference>
<protein>
    <submittedName>
        <fullName evidence="2">Uncharacterized protein</fullName>
    </submittedName>
</protein>
<organism evidence="2 3">
    <name type="scientific">Trifolium medium</name>
    <dbReference type="NCBI Taxonomy" id="97028"/>
    <lineage>
        <taxon>Eukaryota</taxon>
        <taxon>Viridiplantae</taxon>
        <taxon>Streptophyta</taxon>
        <taxon>Embryophyta</taxon>
        <taxon>Tracheophyta</taxon>
        <taxon>Spermatophyta</taxon>
        <taxon>Magnoliopsida</taxon>
        <taxon>eudicotyledons</taxon>
        <taxon>Gunneridae</taxon>
        <taxon>Pentapetalae</taxon>
        <taxon>rosids</taxon>
        <taxon>fabids</taxon>
        <taxon>Fabales</taxon>
        <taxon>Fabaceae</taxon>
        <taxon>Papilionoideae</taxon>
        <taxon>50 kb inversion clade</taxon>
        <taxon>NPAAA clade</taxon>
        <taxon>Hologalegina</taxon>
        <taxon>IRL clade</taxon>
        <taxon>Trifolieae</taxon>
        <taxon>Trifolium</taxon>
    </lineage>
</organism>
<accession>A0A392VKX3</accession>
<evidence type="ECO:0000313" key="2">
    <source>
        <dbReference type="EMBL" id="MCI88103.1"/>
    </source>
</evidence>
<reference evidence="2 3" key="1">
    <citation type="journal article" date="2018" name="Front. Plant Sci.">
        <title>Red Clover (Trifolium pratense) and Zigzag Clover (T. medium) - A Picture of Genomic Similarities and Differences.</title>
        <authorList>
            <person name="Dluhosova J."/>
            <person name="Istvanek J."/>
            <person name="Nedelnik J."/>
            <person name="Repkova J."/>
        </authorList>
    </citation>
    <scope>NUCLEOTIDE SEQUENCE [LARGE SCALE GENOMIC DNA]</scope>
    <source>
        <strain evidence="3">cv. 10/8</strain>
        <tissue evidence="2">Leaf</tissue>
    </source>
</reference>